<dbReference type="InterPro" id="IPR049492">
    <property type="entry name" value="BD-FAE-like_dom"/>
</dbReference>
<protein>
    <submittedName>
        <fullName evidence="4">Alpha/beta hydrolase fold domain-containing protein</fullName>
    </submittedName>
</protein>
<dbReference type="RefSeq" id="WP_152803632.1">
    <property type="nucleotide sequence ID" value="NZ_WHUF01000002.1"/>
</dbReference>
<comment type="caution">
    <text evidence="4">The sequence shown here is derived from an EMBL/GenBank/DDBJ whole genome shotgun (WGS) entry which is preliminary data.</text>
</comment>
<feature type="chain" id="PRO_5032758086" evidence="2">
    <location>
        <begin position="25"/>
        <end position="336"/>
    </location>
</feature>
<reference evidence="4 5" key="1">
    <citation type="submission" date="2019-10" db="EMBL/GenBank/DDBJ databases">
        <title>Two novel species isolated from a subtropical stream in China.</title>
        <authorList>
            <person name="Lu H."/>
        </authorList>
    </citation>
    <scope>NUCLEOTIDE SEQUENCE [LARGE SCALE GENOMIC DNA]</scope>
    <source>
        <strain evidence="4 5">FT103W</strain>
    </source>
</reference>
<dbReference type="GO" id="GO:0016787">
    <property type="term" value="F:hydrolase activity"/>
    <property type="evidence" value="ECO:0007669"/>
    <property type="project" value="UniProtKB-KW"/>
</dbReference>
<organism evidence="4 5">
    <name type="scientific">Rugamonas rivuli</name>
    <dbReference type="NCBI Taxonomy" id="2743358"/>
    <lineage>
        <taxon>Bacteria</taxon>
        <taxon>Pseudomonadati</taxon>
        <taxon>Pseudomonadota</taxon>
        <taxon>Betaproteobacteria</taxon>
        <taxon>Burkholderiales</taxon>
        <taxon>Oxalobacteraceae</taxon>
        <taxon>Telluria group</taxon>
        <taxon>Rugamonas</taxon>
    </lineage>
</organism>
<keyword evidence="1 4" id="KW-0378">Hydrolase</keyword>
<dbReference type="Pfam" id="PF20434">
    <property type="entry name" value="BD-FAE"/>
    <property type="match status" value="1"/>
</dbReference>
<evidence type="ECO:0000256" key="1">
    <source>
        <dbReference type="ARBA" id="ARBA00022801"/>
    </source>
</evidence>
<feature type="domain" description="BD-FAE-like" evidence="3">
    <location>
        <begin position="83"/>
        <end position="274"/>
    </location>
</feature>
<dbReference type="EMBL" id="WHUF01000002">
    <property type="protein sequence ID" value="MQA19721.1"/>
    <property type="molecule type" value="Genomic_DNA"/>
</dbReference>
<accession>A0A843SBZ9</accession>
<feature type="signal peptide" evidence="2">
    <location>
        <begin position="1"/>
        <end position="24"/>
    </location>
</feature>
<dbReference type="PANTHER" id="PTHR48081">
    <property type="entry name" value="AB HYDROLASE SUPERFAMILY PROTEIN C4A8.06C"/>
    <property type="match status" value="1"/>
</dbReference>
<keyword evidence="2" id="KW-0732">Signal</keyword>
<gene>
    <name evidence="4" type="ORF">GEV01_09405</name>
</gene>
<dbReference type="SUPFAM" id="SSF53474">
    <property type="entry name" value="alpha/beta-Hydrolases"/>
    <property type="match status" value="1"/>
</dbReference>
<dbReference type="InterPro" id="IPR029058">
    <property type="entry name" value="AB_hydrolase_fold"/>
</dbReference>
<evidence type="ECO:0000313" key="4">
    <source>
        <dbReference type="EMBL" id="MQA19721.1"/>
    </source>
</evidence>
<proteinExistence type="predicted"/>
<name>A0A843SBZ9_9BURK</name>
<dbReference type="AlphaFoldDB" id="A0A843SBZ9"/>
<evidence type="ECO:0000259" key="3">
    <source>
        <dbReference type="Pfam" id="PF20434"/>
    </source>
</evidence>
<evidence type="ECO:0000313" key="5">
    <source>
        <dbReference type="Proteomes" id="UP000444318"/>
    </source>
</evidence>
<dbReference type="InterPro" id="IPR050300">
    <property type="entry name" value="GDXG_lipolytic_enzyme"/>
</dbReference>
<dbReference type="PANTHER" id="PTHR48081:SF13">
    <property type="entry name" value="ALPHA_BETA HYDROLASE"/>
    <property type="match status" value="1"/>
</dbReference>
<evidence type="ECO:0000256" key="2">
    <source>
        <dbReference type="SAM" id="SignalP"/>
    </source>
</evidence>
<sequence>MKLAPIVRCLAAAAMLCLHLAASAAPCVEPAPDPANTYDAAHTYDKLVRDYPFIRIASAAPPADVSRVAGQTYAQYGGRCLNLDLYLPQAGHASAGLPVVVLVHGGGWRAGFRAEFAPMAVRLAQRGYAAVTLSYRLSGEAQYPAAIHDVRAAVRWVRGHAGQYGLDPRRIALAGGSAGGQIASLAGVTGHLDRFDPGAAEGAVSSAVQAIVNIDGLSDFTTEAALKYEDDPRKQPSAAGAWFGGRYAERSALWAEASPIRYVRPGMPPMLFIASAQARFSAGREDMAARMAQAGVASSTLVLPDTPHAFWLFDPWLQPTVDAVVAFLNRQMPEKG</sequence>
<keyword evidence="5" id="KW-1185">Reference proteome</keyword>
<dbReference type="Gene3D" id="3.40.50.1820">
    <property type="entry name" value="alpha/beta hydrolase"/>
    <property type="match status" value="1"/>
</dbReference>
<dbReference type="Proteomes" id="UP000444318">
    <property type="component" value="Unassembled WGS sequence"/>
</dbReference>